<organism evidence="2">
    <name type="scientific">Streptomyces sp. JL1001</name>
    <dbReference type="NCBI Taxonomy" id="3078227"/>
    <lineage>
        <taxon>Bacteria</taxon>
        <taxon>Bacillati</taxon>
        <taxon>Actinomycetota</taxon>
        <taxon>Actinomycetes</taxon>
        <taxon>Kitasatosporales</taxon>
        <taxon>Streptomycetaceae</taxon>
        <taxon>Streptomyces</taxon>
    </lineage>
</organism>
<dbReference type="Pfam" id="PF00550">
    <property type="entry name" value="PP-binding"/>
    <property type="match status" value="1"/>
</dbReference>
<dbReference type="InterPro" id="IPR036736">
    <property type="entry name" value="ACP-like_sf"/>
</dbReference>
<evidence type="ECO:0000259" key="1">
    <source>
        <dbReference type="PROSITE" id="PS50075"/>
    </source>
</evidence>
<sequence>MSDDLIKTVRAFIAEHVRDTELTDDHDIFATGSVSSLFAVQLVMWVERTFGITVQPTDLDIDNFRTVNDVVSFISGRRAAATA</sequence>
<reference evidence="2" key="1">
    <citation type="submission" date="2023-10" db="EMBL/GenBank/DDBJ databases">
        <title>Complete genome sequence of Streptomyces sp. JL1001.</title>
        <authorList>
            <person name="Jiang L."/>
        </authorList>
    </citation>
    <scope>NUCLEOTIDE SEQUENCE</scope>
    <source>
        <strain evidence="2">JL1001</strain>
    </source>
</reference>
<proteinExistence type="predicted"/>
<dbReference type="InterPro" id="IPR009081">
    <property type="entry name" value="PP-bd_ACP"/>
</dbReference>
<feature type="domain" description="Carrier" evidence="1">
    <location>
        <begin position="1"/>
        <end position="78"/>
    </location>
</feature>
<accession>A0AAU8KFY5</accession>
<name>A0AAU8KFY5_9ACTN</name>
<dbReference type="EMBL" id="CP136798">
    <property type="protein sequence ID" value="XCN14032.1"/>
    <property type="molecule type" value="Genomic_DNA"/>
</dbReference>
<dbReference type="AlphaFoldDB" id="A0AAU8KFY5"/>
<dbReference type="SUPFAM" id="SSF47336">
    <property type="entry name" value="ACP-like"/>
    <property type="match status" value="1"/>
</dbReference>
<dbReference type="RefSeq" id="WP_100560492.1">
    <property type="nucleotide sequence ID" value="NZ_CP136798.1"/>
</dbReference>
<gene>
    <name evidence="2" type="ORF">R1Y80_10330</name>
</gene>
<protein>
    <submittedName>
        <fullName evidence="2">Acyl carrier protein</fullName>
    </submittedName>
</protein>
<dbReference type="Gene3D" id="1.10.1200.10">
    <property type="entry name" value="ACP-like"/>
    <property type="match status" value="1"/>
</dbReference>
<dbReference type="PROSITE" id="PS50075">
    <property type="entry name" value="CARRIER"/>
    <property type="match status" value="1"/>
</dbReference>
<evidence type="ECO:0000313" key="2">
    <source>
        <dbReference type="EMBL" id="XCN14032.1"/>
    </source>
</evidence>